<reference evidence="2 3" key="1">
    <citation type="journal article" date="2019" name="Int. J. Syst. Evol. Microbiol.">
        <title>The Global Catalogue of Microorganisms (GCM) 10K type strain sequencing project: providing services to taxonomists for standard genome sequencing and annotation.</title>
        <authorList>
            <consortium name="The Broad Institute Genomics Platform"/>
            <consortium name="The Broad Institute Genome Sequencing Center for Infectious Disease"/>
            <person name="Wu L."/>
            <person name="Ma J."/>
        </authorList>
    </citation>
    <scope>NUCLEOTIDE SEQUENCE [LARGE SCALE GENOMIC DNA]</scope>
    <source>
        <strain evidence="2 3">CGMCC 1.10387</strain>
    </source>
</reference>
<dbReference type="RefSeq" id="WP_256305399.1">
    <property type="nucleotide sequence ID" value="NZ_JANHAW010000001.1"/>
</dbReference>
<keyword evidence="1" id="KW-0472">Membrane</keyword>
<protein>
    <recommendedName>
        <fullName evidence="4">PGF-CTERM protein</fullName>
    </recommendedName>
</protein>
<comment type="caution">
    <text evidence="2">The sequence shown here is derived from an EMBL/GenBank/DDBJ whole genome shotgun (WGS) entry which is preliminary data.</text>
</comment>
<evidence type="ECO:0000313" key="2">
    <source>
        <dbReference type="EMBL" id="MFD1686373.1"/>
    </source>
</evidence>
<dbReference type="EMBL" id="JBHUDP010000004">
    <property type="protein sequence ID" value="MFD1686373.1"/>
    <property type="molecule type" value="Genomic_DNA"/>
</dbReference>
<dbReference type="InterPro" id="IPR058376">
    <property type="entry name" value="DUF8063"/>
</dbReference>
<organism evidence="2 3">
    <name type="scientific">Halobellus litoreus</name>
    <dbReference type="NCBI Taxonomy" id="755310"/>
    <lineage>
        <taxon>Archaea</taxon>
        <taxon>Methanobacteriati</taxon>
        <taxon>Methanobacteriota</taxon>
        <taxon>Stenosarchaea group</taxon>
        <taxon>Halobacteria</taxon>
        <taxon>Halobacteriales</taxon>
        <taxon>Haloferacaceae</taxon>
        <taxon>Halobellus</taxon>
    </lineage>
</organism>
<feature type="transmembrane region" description="Helical" evidence="1">
    <location>
        <begin position="143"/>
        <end position="166"/>
    </location>
</feature>
<name>A0ABD6DVR3_9EURY</name>
<dbReference type="AlphaFoldDB" id="A0ABD6DVR3"/>
<proteinExistence type="predicted"/>
<keyword evidence="1" id="KW-1133">Transmembrane helix</keyword>
<evidence type="ECO:0008006" key="4">
    <source>
        <dbReference type="Google" id="ProtNLM"/>
    </source>
</evidence>
<dbReference type="Pfam" id="PF26259">
    <property type="entry name" value="DUF8063"/>
    <property type="match status" value="1"/>
</dbReference>
<sequence length="178" mass="19247">MSKLIANLILCLLVVTAAVPTGVIAQESTPENEEPEEEPTEYELVISDSLRVIDAKWVGEKTFVARVEADRAGATITIVDAGRSSDGTFVDLRPQTYDISRDGVTEIRYTVAEDRAVTLNADGGVWLFADDSGGVDVLPEGDWTLVALLVSSVMAFFLILVFALLIGTLRKNKTETLA</sequence>
<gene>
    <name evidence="2" type="ORF">ACFSAS_12190</name>
</gene>
<keyword evidence="1" id="KW-0812">Transmembrane</keyword>
<keyword evidence="3" id="KW-1185">Reference proteome</keyword>
<evidence type="ECO:0000256" key="1">
    <source>
        <dbReference type="SAM" id="Phobius"/>
    </source>
</evidence>
<evidence type="ECO:0000313" key="3">
    <source>
        <dbReference type="Proteomes" id="UP001597092"/>
    </source>
</evidence>
<dbReference type="Proteomes" id="UP001597092">
    <property type="component" value="Unassembled WGS sequence"/>
</dbReference>
<accession>A0ABD6DVR3</accession>